<evidence type="ECO:0000313" key="2">
    <source>
        <dbReference type="EMBL" id="KAJ1141944.1"/>
    </source>
</evidence>
<accession>A0AAV7QN90</accession>
<evidence type="ECO:0000256" key="1">
    <source>
        <dbReference type="SAM" id="MobiDB-lite"/>
    </source>
</evidence>
<comment type="caution">
    <text evidence="2">The sequence shown here is derived from an EMBL/GenBank/DDBJ whole genome shotgun (WGS) entry which is preliminary data.</text>
</comment>
<gene>
    <name evidence="2" type="ORF">NDU88_008272</name>
</gene>
<protein>
    <submittedName>
        <fullName evidence="2">Uncharacterized protein</fullName>
    </submittedName>
</protein>
<evidence type="ECO:0000313" key="3">
    <source>
        <dbReference type="Proteomes" id="UP001066276"/>
    </source>
</evidence>
<keyword evidence="3" id="KW-1185">Reference proteome</keyword>
<reference evidence="2" key="1">
    <citation type="journal article" date="2022" name="bioRxiv">
        <title>Sequencing and chromosome-scale assembly of the giantPleurodeles waltlgenome.</title>
        <authorList>
            <person name="Brown T."/>
            <person name="Elewa A."/>
            <person name="Iarovenko S."/>
            <person name="Subramanian E."/>
            <person name="Araus A.J."/>
            <person name="Petzold A."/>
            <person name="Susuki M."/>
            <person name="Suzuki K.-i.T."/>
            <person name="Hayashi T."/>
            <person name="Toyoda A."/>
            <person name="Oliveira C."/>
            <person name="Osipova E."/>
            <person name="Leigh N.D."/>
            <person name="Simon A."/>
            <person name="Yun M.H."/>
        </authorList>
    </citation>
    <scope>NUCLEOTIDE SEQUENCE</scope>
    <source>
        <strain evidence="2">20211129_DDA</strain>
        <tissue evidence="2">Liver</tissue>
    </source>
</reference>
<name>A0AAV7QN90_PLEWA</name>
<organism evidence="2 3">
    <name type="scientific">Pleurodeles waltl</name>
    <name type="common">Iberian ribbed newt</name>
    <dbReference type="NCBI Taxonomy" id="8319"/>
    <lineage>
        <taxon>Eukaryota</taxon>
        <taxon>Metazoa</taxon>
        <taxon>Chordata</taxon>
        <taxon>Craniata</taxon>
        <taxon>Vertebrata</taxon>
        <taxon>Euteleostomi</taxon>
        <taxon>Amphibia</taxon>
        <taxon>Batrachia</taxon>
        <taxon>Caudata</taxon>
        <taxon>Salamandroidea</taxon>
        <taxon>Salamandridae</taxon>
        <taxon>Pleurodelinae</taxon>
        <taxon>Pleurodeles</taxon>
    </lineage>
</organism>
<proteinExistence type="predicted"/>
<feature type="region of interest" description="Disordered" evidence="1">
    <location>
        <begin position="1"/>
        <end position="21"/>
    </location>
</feature>
<dbReference type="EMBL" id="JANPWB010000010">
    <property type="protein sequence ID" value="KAJ1141944.1"/>
    <property type="molecule type" value="Genomic_DNA"/>
</dbReference>
<dbReference type="Proteomes" id="UP001066276">
    <property type="component" value="Chromosome 6"/>
</dbReference>
<dbReference type="AlphaFoldDB" id="A0AAV7QN90"/>
<sequence>MMAHGFNNLHWRSGNGPTSNHNLDTAEIPKVDAWQTQIQVQIQILLPYTPSRAETQEELQRVVAAVASLSGDGAGPLSSLTDRYAQESDIHRDSCMTRGTTLELPQVILSMTDEII</sequence>